<gene>
    <name evidence="4" type="ORF">MTR66_03850</name>
</gene>
<protein>
    <submittedName>
        <fullName evidence="4">Porin family protein</fullName>
    </submittedName>
</protein>
<feature type="signal peptide" evidence="2">
    <location>
        <begin position="1"/>
        <end position="26"/>
    </location>
</feature>
<evidence type="ECO:0000313" key="5">
    <source>
        <dbReference type="Proteomes" id="UP001202281"/>
    </source>
</evidence>
<evidence type="ECO:0000313" key="4">
    <source>
        <dbReference type="EMBL" id="MCJ2185947.1"/>
    </source>
</evidence>
<dbReference type="SUPFAM" id="SSF56925">
    <property type="entry name" value="OMPA-like"/>
    <property type="match status" value="1"/>
</dbReference>
<accession>A0ABT0BLM4</accession>
<dbReference type="Proteomes" id="UP001202281">
    <property type="component" value="Unassembled WGS sequence"/>
</dbReference>
<evidence type="ECO:0000256" key="1">
    <source>
        <dbReference type="ARBA" id="ARBA00022729"/>
    </source>
</evidence>
<dbReference type="EMBL" id="JALHLG010000005">
    <property type="protein sequence ID" value="MCJ2185947.1"/>
    <property type="molecule type" value="Genomic_DNA"/>
</dbReference>
<reference evidence="4 5" key="1">
    <citation type="submission" date="2022-04" db="EMBL/GenBank/DDBJ databases">
        <title>Identification of a novel bacterium isolated from mangrove sediments.</title>
        <authorList>
            <person name="Pan X."/>
        </authorList>
    </citation>
    <scope>NUCLEOTIDE SEQUENCE [LARGE SCALE GENOMIC DNA]</scope>
    <source>
        <strain evidence="4 5">B2638</strain>
    </source>
</reference>
<dbReference type="InterPro" id="IPR011250">
    <property type="entry name" value="OMP/PagP_B-barrel"/>
</dbReference>
<organism evidence="4 5">
    <name type="scientific">Novosphingobium beihaiensis</name>
    <dbReference type="NCBI Taxonomy" id="2930389"/>
    <lineage>
        <taxon>Bacteria</taxon>
        <taxon>Pseudomonadati</taxon>
        <taxon>Pseudomonadota</taxon>
        <taxon>Alphaproteobacteria</taxon>
        <taxon>Sphingomonadales</taxon>
        <taxon>Sphingomonadaceae</taxon>
        <taxon>Novosphingobium</taxon>
    </lineage>
</organism>
<name>A0ABT0BLM4_9SPHN</name>
<feature type="chain" id="PRO_5045641163" evidence="2">
    <location>
        <begin position="27"/>
        <end position="227"/>
    </location>
</feature>
<comment type="caution">
    <text evidence="4">The sequence shown here is derived from an EMBL/GenBank/DDBJ whole genome shotgun (WGS) entry which is preliminary data.</text>
</comment>
<dbReference type="RefSeq" id="WP_243918096.1">
    <property type="nucleotide sequence ID" value="NZ_JALHLG010000005.1"/>
</dbReference>
<keyword evidence="5" id="KW-1185">Reference proteome</keyword>
<sequence length="227" mass="23953">MQLNTFHASLLGFAALAATAAAPVQAQDDDGHGIYGVARAGASFQPKQTLDGSDFDVSDTFEKDTKYKSGLTGEIGAGYDFGIVRVEQTIGYTRHNPKNLDLGDLVGDGSFNAYNLSLNAFVDLPVSKVFVPFVGGGAGVARVDADLARADTVANLSSSYSGKDWGFMWHADAGIGVRLSSKATVELGARYTRISSLKFDGQNNGEAAVFDPKMSTLSGTLGLRYSF</sequence>
<evidence type="ECO:0000259" key="3">
    <source>
        <dbReference type="Pfam" id="PF13505"/>
    </source>
</evidence>
<evidence type="ECO:0000256" key="2">
    <source>
        <dbReference type="SAM" id="SignalP"/>
    </source>
</evidence>
<proteinExistence type="predicted"/>
<feature type="domain" description="Outer membrane protein beta-barrel" evidence="3">
    <location>
        <begin position="14"/>
        <end position="210"/>
    </location>
</feature>
<keyword evidence="1 2" id="KW-0732">Signal</keyword>
<dbReference type="InterPro" id="IPR027385">
    <property type="entry name" value="Beta-barrel_OMP"/>
</dbReference>
<dbReference type="Pfam" id="PF13505">
    <property type="entry name" value="OMP_b-brl"/>
    <property type="match status" value="1"/>
</dbReference>
<dbReference type="Gene3D" id="2.40.160.20">
    <property type="match status" value="1"/>
</dbReference>